<evidence type="ECO:0000256" key="1">
    <source>
        <dbReference type="SAM" id="Coils"/>
    </source>
</evidence>
<dbReference type="Proteomes" id="UP000017127">
    <property type="component" value="Unassembled WGS sequence"/>
</dbReference>
<name>U7QAL5_9CYAN</name>
<dbReference type="RefSeq" id="WP_023069479.1">
    <property type="nucleotide sequence ID" value="NZ_AUZM01000111.1"/>
</dbReference>
<proteinExistence type="predicted"/>
<organism evidence="2 3">
    <name type="scientific">Lyngbya aestuarii BL J</name>
    <dbReference type="NCBI Taxonomy" id="1348334"/>
    <lineage>
        <taxon>Bacteria</taxon>
        <taxon>Bacillati</taxon>
        <taxon>Cyanobacteriota</taxon>
        <taxon>Cyanophyceae</taxon>
        <taxon>Oscillatoriophycideae</taxon>
        <taxon>Oscillatoriales</taxon>
        <taxon>Microcoleaceae</taxon>
        <taxon>Lyngbya</taxon>
    </lineage>
</organism>
<keyword evidence="1" id="KW-0175">Coiled coil</keyword>
<gene>
    <name evidence="2" type="ORF">M595_5814</name>
</gene>
<accession>U7QAL5</accession>
<dbReference type="EMBL" id="AUZM01000111">
    <property type="protein sequence ID" value="ERT04237.1"/>
    <property type="molecule type" value="Genomic_DNA"/>
</dbReference>
<feature type="coiled-coil region" evidence="1">
    <location>
        <begin position="3"/>
        <end position="126"/>
    </location>
</feature>
<comment type="caution">
    <text evidence="2">The sequence shown here is derived from an EMBL/GenBank/DDBJ whole genome shotgun (WGS) entry which is preliminary data.</text>
</comment>
<reference evidence="2 3" key="1">
    <citation type="journal article" date="2013" name="Front. Microbiol.">
        <title>Comparative genomic analyses of the cyanobacterium, Lyngbya aestuarii BL J, a powerful hydrogen producer.</title>
        <authorList>
            <person name="Kothari A."/>
            <person name="Vaughn M."/>
            <person name="Garcia-Pichel F."/>
        </authorList>
    </citation>
    <scope>NUCLEOTIDE SEQUENCE [LARGE SCALE GENOMIC DNA]</scope>
    <source>
        <strain evidence="2 3">BL J</strain>
    </source>
</reference>
<evidence type="ECO:0000313" key="3">
    <source>
        <dbReference type="Proteomes" id="UP000017127"/>
    </source>
</evidence>
<evidence type="ECO:0000313" key="2">
    <source>
        <dbReference type="EMBL" id="ERT04237.1"/>
    </source>
</evidence>
<protein>
    <submittedName>
        <fullName evidence="2">Putative chromosome segregation ATPase-like protein</fullName>
    </submittedName>
</protein>
<dbReference type="OrthoDB" id="420478at2"/>
<sequence length="242" mass="29148">MQNLKLEDLKTELDQTKEELERSQLQLNQLLIELEQSQTQLYQMQREMEEMKSQNVKAEADETKEESSRSQVQLCQLLMELEQSHTELFQTHRELEESESFRKQIKVEFEQTKSNLEQTYRELVETKSAFLQTQGELDRYKFGEAIASQIISERERQYHQFVWDAWYAYRNGDINQMVDCLQKSLKYTSFSRTKTVSHWLKSWSYFSLQKGEKFEVRNLNSLLEWKQLLRRMTVVKSRATKK</sequence>
<dbReference type="AlphaFoldDB" id="U7QAL5"/>
<keyword evidence="3" id="KW-1185">Reference proteome</keyword>